<evidence type="ECO:0000256" key="4">
    <source>
        <dbReference type="ARBA" id="ARBA00022927"/>
    </source>
</evidence>
<name>A0A967E3G9_9FLAO</name>
<keyword evidence="6" id="KW-0811">Translocation</keyword>
<dbReference type="EMBL" id="JAANAS010000094">
    <property type="protein sequence ID" value="NGZ90694.1"/>
    <property type="molecule type" value="Genomic_DNA"/>
</dbReference>
<comment type="subcellular location">
    <subcellularLocation>
        <location evidence="1">Membrane</location>
        <topology evidence="1">Single-pass membrane protein</topology>
    </subcellularLocation>
</comment>
<evidence type="ECO:0000256" key="2">
    <source>
        <dbReference type="ARBA" id="ARBA00022448"/>
    </source>
</evidence>
<dbReference type="InterPro" id="IPR003369">
    <property type="entry name" value="TatA/B/E"/>
</dbReference>
<dbReference type="RefSeq" id="WP_166400927.1">
    <property type="nucleotide sequence ID" value="NZ_JAANAS010000094.1"/>
</dbReference>
<accession>A0A967E3G9</accession>
<evidence type="ECO:0000256" key="8">
    <source>
        <dbReference type="SAM" id="Phobius"/>
    </source>
</evidence>
<sequence>MIFTLYFISGAEIAVILLIVVMVFGADKIPDIARTLGQTMKSVRNATDEIKSEITKSTETHTKPFKDEFNKVDVTKQIEEETKKVKDDLEDITGPIKRRF</sequence>
<dbReference type="Gene3D" id="1.20.5.3310">
    <property type="match status" value="1"/>
</dbReference>
<keyword evidence="4" id="KW-0653">Protein transport</keyword>
<dbReference type="Proteomes" id="UP000643701">
    <property type="component" value="Unassembled WGS sequence"/>
</dbReference>
<keyword evidence="7 8" id="KW-0472">Membrane</keyword>
<dbReference type="GO" id="GO:0016020">
    <property type="term" value="C:membrane"/>
    <property type="evidence" value="ECO:0007669"/>
    <property type="project" value="UniProtKB-ARBA"/>
</dbReference>
<reference evidence="9" key="1">
    <citation type="submission" date="2020-03" db="EMBL/GenBank/DDBJ databases">
        <title>Psychroflexus Maritimus sp. nov., isolate from marine sediment.</title>
        <authorList>
            <person name="Zhong Y.-L."/>
        </authorList>
    </citation>
    <scope>NUCLEOTIDE SEQUENCE</scope>
    <source>
        <strain evidence="9">C1</strain>
    </source>
</reference>
<dbReference type="AlphaFoldDB" id="A0A967E3G9"/>
<keyword evidence="10" id="KW-1185">Reference proteome</keyword>
<evidence type="ECO:0000313" key="10">
    <source>
        <dbReference type="Proteomes" id="UP000643701"/>
    </source>
</evidence>
<feature type="transmembrane region" description="Helical" evidence="8">
    <location>
        <begin position="6"/>
        <end position="26"/>
    </location>
</feature>
<keyword evidence="2" id="KW-0813">Transport</keyword>
<keyword evidence="5 8" id="KW-1133">Transmembrane helix</keyword>
<dbReference type="PANTHER" id="PTHR42982">
    <property type="entry name" value="SEC-INDEPENDENT PROTEIN TRANSLOCASE PROTEIN TATA"/>
    <property type="match status" value="1"/>
</dbReference>
<proteinExistence type="predicted"/>
<dbReference type="PANTHER" id="PTHR42982:SF1">
    <property type="entry name" value="SEC-INDEPENDENT PROTEIN TRANSLOCASE PROTEIN TATA"/>
    <property type="match status" value="1"/>
</dbReference>
<evidence type="ECO:0000256" key="7">
    <source>
        <dbReference type="ARBA" id="ARBA00023136"/>
    </source>
</evidence>
<evidence type="ECO:0000256" key="5">
    <source>
        <dbReference type="ARBA" id="ARBA00022989"/>
    </source>
</evidence>
<organism evidence="9 10">
    <name type="scientific">Psychroflexus maritimus</name>
    <dbReference type="NCBI Taxonomy" id="2714865"/>
    <lineage>
        <taxon>Bacteria</taxon>
        <taxon>Pseudomonadati</taxon>
        <taxon>Bacteroidota</taxon>
        <taxon>Flavobacteriia</taxon>
        <taxon>Flavobacteriales</taxon>
        <taxon>Flavobacteriaceae</taxon>
        <taxon>Psychroflexus</taxon>
    </lineage>
</organism>
<keyword evidence="3 8" id="KW-0812">Transmembrane</keyword>
<evidence type="ECO:0000313" key="9">
    <source>
        <dbReference type="EMBL" id="NGZ90694.1"/>
    </source>
</evidence>
<dbReference type="GO" id="GO:0015031">
    <property type="term" value="P:protein transport"/>
    <property type="evidence" value="ECO:0007669"/>
    <property type="project" value="UniProtKB-KW"/>
</dbReference>
<evidence type="ECO:0000256" key="3">
    <source>
        <dbReference type="ARBA" id="ARBA00022692"/>
    </source>
</evidence>
<gene>
    <name evidence="9" type="ORF">G7034_10570</name>
</gene>
<evidence type="ECO:0000256" key="6">
    <source>
        <dbReference type="ARBA" id="ARBA00023010"/>
    </source>
</evidence>
<protein>
    <submittedName>
        <fullName evidence="9">Twin-arginine translocase TatA/TatE family subunit</fullName>
    </submittedName>
</protein>
<dbReference type="Pfam" id="PF02416">
    <property type="entry name" value="TatA_B_E"/>
    <property type="match status" value="1"/>
</dbReference>
<comment type="caution">
    <text evidence="9">The sequence shown here is derived from an EMBL/GenBank/DDBJ whole genome shotgun (WGS) entry which is preliminary data.</text>
</comment>
<evidence type="ECO:0000256" key="1">
    <source>
        <dbReference type="ARBA" id="ARBA00004167"/>
    </source>
</evidence>